<reference evidence="7 8" key="1">
    <citation type="submission" date="2020-09" db="EMBL/GenBank/DDBJ databases">
        <title>The genome sequence of type strain Labrenzia polysiphoniae KACC 19711.</title>
        <authorList>
            <person name="Liu Y."/>
        </authorList>
    </citation>
    <scope>NUCLEOTIDE SEQUENCE [LARGE SCALE GENOMIC DNA]</scope>
    <source>
        <strain evidence="7 8">KACC 19711</strain>
    </source>
</reference>
<dbReference type="PROSITE" id="PS51935">
    <property type="entry name" value="NLPC_P60"/>
    <property type="match status" value="1"/>
</dbReference>
<dbReference type="InterPro" id="IPR000064">
    <property type="entry name" value="NLP_P60_dom"/>
</dbReference>
<dbReference type="PANTHER" id="PTHR47360:SF1">
    <property type="entry name" value="ENDOPEPTIDASE NLPC-RELATED"/>
    <property type="match status" value="1"/>
</dbReference>
<evidence type="ECO:0000256" key="3">
    <source>
        <dbReference type="ARBA" id="ARBA00022729"/>
    </source>
</evidence>
<evidence type="ECO:0000259" key="6">
    <source>
        <dbReference type="PROSITE" id="PS51935"/>
    </source>
</evidence>
<dbReference type="Gene3D" id="3.90.1720.10">
    <property type="entry name" value="endopeptidase domain like (from Nostoc punctiforme)"/>
    <property type="match status" value="1"/>
</dbReference>
<dbReference type="Proteomes" id="UP000615687">
    <property type="component" value="Unassembled WGS sequence"/>
</dbReference>
<keyword evidence="5" id="KW-0788">Thiol protease</keyword>
<keyword evidence="2" id="KW-0645">Protease</keyword>
<protein>
    <submittedName>
        <fullName evidence="7">C40 family peptidase</fullName>
    </submittedName>
</protein>
<evidence type="ECO:0000313" key="8">
    <source>
        <dbReference type="Proteomes" id="UP000615687"/>
    </source>
</evidence>
<keyword evidence="4" id="KW-0378">Hydrolase</keyword>
<evidence type="ECO:0000256" key="4">
    <source>
        <dbReference type="ARBA" id="ARBA00022801"/>
    </source>
</evidence>
<dbReference type="InterPro" id="IPR011929">
    <property type="entry name" value="Phage_pept_NlpC/P60"/>
</dbReference>
<accession>A0ABR9C6C5</accession>
<proteinExistence type="inferred from homology"/>
<comment type="similarity">
    <text evidence="1">Belongs to the peptidase C40 family.</text>
</comment>
<dbReference type="Pfam" id="PF00877">
    <property type="entry name" value="NLPC_P60"/>
    <property type="match status" value="1"/>
</dbReference>
<dbReference type="PANTHER" id="PTHR47360">
    <property type="entry name" value="MUREIN DD-ENDOPEPTIDASE MEPS/MUREIN LD-CARBOXYPEPTIDASE"/>
    <property type="match status" value="1"/>
</dbReference>
<keyword evidence="3" id="KW-0732">Signal</keyword>
<evidence type="ECO:0000313" key="7">
    <source>
        <dbReference type="EMBL" id="MBD8875441.1"/>
    </source>
</evidence>
<evidence type="ECO:0000256" key="1">
    <source>
        <dbReference type="ARBA" id="ARBA00007074"/>
    </source>
</evidence>
<dbReference type="InterPro" id="IPR052062">
    <property type="entry name" value="Murein_DD/LD_carboxypeptidase"/>
</dbReference>
<sequence length="152" mass="17043">MAIIVKKAQSLPRSEVVEIAKSWIGTPYHHQASVKGVGCDCLGLVRGVWRELYGEEPESPPPYSPDWGQVGRTETLLEAAARHFKPVPLDNVEPGDVLLFRMKPKAIAKHCGIISQNDRLIHAQERVGVCEIKLSDSWKRLTVAGFLFRRNF</sequence>
<comment type="caution">
    <text evidence="7">The sequence shown here is derived from an EMBL/GenBank/DDBJ whole genome shotgun (WGS) entry which is preliminary data.</text>
</comment>
<dbReference type="SUPFAM" id="SSF54001">
    <property type="entry name" value="Cysteine proteinases"/>
    <property type="match status" value="1"/>
</dbReference>
<feature type="domain" description="NlpC/P60" evidence="6">
    <location>
        <begin position="10"/>
        <end position="149"/>
    </location>
</feature>
<evidence type="ECO:0000256" key="2">
    <source>
        <dbReference type="ARBA" id="ARBA00022670"/>
    </source>
</evidence>
<evidence type="ECO:0000256" key="5">
    <source>
        <dbReference type="ARBA" id="ARBA00022807"/>
    </source>
</evidence>
<dbReference type="NCBIfam" id="TIGR02219">
    <property type="entry name" value="phage_NlpC_fam"/>
    <property type="match status" value="1"/>
</dbReference>
<gene>
    <name evidence="7" type="ORF">IG617_03975</name>
</gene>
<name>A0ABR9C6C5_9HYPH</name>
<keyword evidence="8" id="KW-1185">Reference proteome</keyword>
<organism evidence="7 8">
    <name type="scientific">Roseibium polysiphoniae</name>
    <dbReference type="NCBI Taxonomy" id="2571221"/>
    <lineage>
        <taxon>Bacteria</taxon>
        <taxon>Pseudomonadati</taxon>
        <taxon>Pseudomonadota</taxon>
        <taxon>Alphaproteobacteria</taxon>
        <taxon>Hyphomicrobiales</taxon>
        <taxon>Stappiaceae</taxon>
        <taxon>Roseibium</taxon>
    </lineage>
</organism>
<dbReference type="InterPro" id="IPR038765">
    <property type="entry name" value="Papain-like_cys_pep_sf"/>
</dbReference>
<dbReference type="EMBL" id="JACYXJ010000002">
    <property type="protein sequence ID" value="MBD8875441.1"/>
    <property type="molecule type" value="Genomic_DNA"/>
</dbReference>